<organism evidence="1 2">
    <name type="scientific">Lasallia pustulata</name>
    <dbReference type="NCBI Taxonomy" id="136370"/>
    <lineage>
        <taxon>Eukaryota</taxon>
        <taxon>Fungi</taxon>
        <taxon>Dikarya</taxon>
        <taxon>Ascomycota</taxon>
        <taxon>Pezizomycotina</taxon>
        <taxon>Lecanoromycetes</taxon>
        <taxon>OSLEUM clade</taxon>
        <taxon>Umbilicariomycetidae</taxon>
        <taxon>Umbilicariales</taxon>
        <taxon>Umbilicariaceae</taxon>
        <taxon>Lasallia</taxon>
    </lineage>
</organism>
<evidence type="ECO:0000313" key="1">
    <source>
        <dbReference type="EMBL" id="KAA6410627.1"/>
    </source>
</evidence>
<evidence type="ECO:0000313" key="2">
    <source>
        <dbReference type="Proteomes" id="UP000324767"/>
    </source>
</evidence>
<dbReference type="Proteomes" id="UP000324767">
    <property type="component" value="Unassembled WGS sequence"/>
</dbReference>
<gene>
    <name evidence="1" type="ORF">FRX48_06049</name>
</gene>
<dbReference type="EMBL" id="VXIT01000009">
    <property type="protein sequence ID" value="KAA6410627.1"/>
    <property type="molecule type" value="Genomic_DNA"/>
</dbReference>
<proteinExistence type="predicted"/>
<name>A0A5M8PM58_9LECA</name>
<comment type="caution">
    <text evidence="1">The sequence shown here is derived from an EMBL/GenBank/DDBJ whole genome shotgun (WGS) entry which is preliminary data.</text>
</comment>
<reference evidence="1 2" key="1">
    <citation type="submission" date="2019-09" db="EMBL/GenBank/DDBJ databases">
        <title>The hologenome of the rock-dwelling lichen Lasallia pustulata.</title>
        <authorList>
            <person name="Greshake Tzovaras B."/>
            <person name="Segers F."/>
            <person name="Bicker A."/>
            <person name="Dal Grande F."/>
            <person name="Otte J."/>
            <person name="Hankeln T."/>
            <person name="Schmitt I."/>
            <person name="Ebersberger I."/>
        </authorList>
    </citation>
    <scope>NUCLEOTIDE SEQUENCE [LARGE SCALE GENOMIC DNA]</scope>
    <source>
        <strain evidence="1">A1-1</strain>
    </source>
</reference>
<dbReference type="AlphaFoldDB" id="A0A5M8PM58"/>
<accession>A0A5M8PM58</accession>
<protein>
    <submittedName>
        <fullName evidence="1">Uncharacterized protein</fullName>
    </submittedName>
</protein>
<sequence>MLYVFLSPLLSPVSNLEISVKDTIASWPCPAPRSLCHRGLVVVTLVTLQITFTIPENFPTLWLAEKQRSPEEANISGQPAGKKTMKEPTSVAAAAIAENASLRRSLYRHGLFSAVQSQLRQMVPDREGPM</sequence>